<comment type="caution">
    <text evidence="2">The sequence shown here is derived from an EMBL/GenBank/DDBJ whole genome shotgun (WGS) entry which is preliminary data.</text>
</comment>
<evidence type="ECO:0008006" key="4">
    <source>
        <dbReference type="Google" id="ProtNLM"/>
    </source>
</evidence>
<name>A0AA40EFM7_9PEZI</name>
<gene>
    <name evidence="2" type="ORF">B0T21DRAFT_191016</name>
</gene>
<keyword evidence="3" id="KW-1185">Reference proteome</keyword>
<feature type="chain" id="PRO_5041208297" description="Secreted protein" evidence="1">
    <location>
        <begin position="27"/>
        <end position="129"/>
    </location>
</feature>
<proteinExistence type="predicted"/>
<feature type="signal peptide" evidence="1">
    <location>
        <begin position="1"/>
        <end position="26"/>
    </location>
</feature>
<reference evidence="2" key="1">
    <citation type="submission" date="2023-06" db="EMBL/GenBank/DDBJ databases">
        <title>Genome-scale phylogeny and comparative genomics of the fungal order Sordariales.</title>
        <authorList>
            <consortium name="Lawrence Berkeley National Laboratory"/>
            <person name="Hensen N."/>
            <person name="Bonometti L."/>
            <person name="Westerberg I."/>
            <person name="Brannstrom I.O."/>
            <person name="Guillou S."/>
            <person name="Cros-Aarteil S."/>
            <person name="Calhoun S."/>
            <person name="Haridas S."/>
            <person name="Kuo A."/>
            <person name="Mondo S."/>
            <person name="Pangilinan J."/>
            <person name="Riley R."/>
            <person name="Labutti K."/>
            <person name="Andreopoulos B."/>
            <person name="Lipzen A."/>
            <person name="Chen C."/>
            <person name="Yanf M."/>
            <person name="Daum C."/>
            <person name="Ng V."/>
            <person name="Clum A."/>
            <person name="Steindorff A."/>
            <person name="Ohm R."/>
            <person name="Martin F."/>
            <person name="Silar P."/>
            <person name="Natvig D."/>
            <person name="Lalanne C."/>
            <person name="Gautier V."/>
            <person name="Ament-Velasquez S.L."/>
            <person name="Kruys A."/>
            <person name="Hutchinson M.I."/>
            <person name="Powell A.J."/>
            <person name="Barry K."/>
            <person name="Miller A.N."/>
            <person name="Grigoriev I.V."/>
            <person name="Debuchy R."/>
            <person name="Gladieux P."/>
            <person name="Thoren M.H."/>
            <person name="Johannesson H."/>
        </authorList>
    </citation>
    <scope>NUCLEOTIDE SEQUENCE</scope>
    <source>
        <strain evidence="2">CBS 540.89</strain>
    </source>
</reference>
<keyword evidence="1" id="KW-0732">Signal</keyword>
<dbReference type="AlphaFoldDB" id="A0AA40EFM7"/>
<protein>
    <recommendedName>
        <fullName evidence="4">Secreted protein</fullName>
    </recommendedName>
</protein>
<sequence>MRGQGMLPLAFPVLPALTMQVKLGSGHEVEPITLAQPGGMKLLAAFFHDESSEQRHRPRTCGPVRCITITPSLWGLRWTLTAPAFLERHIRQTVIRCRCRARHFSPELRLASAPERGFPASPSPPMRHS</sequence>
<accession>A0AA40EFM7</accession>
<organism evidence="2 3">
    <name type="scientific">Apiosordaria backusii</name>
    <dbReference type="NCBI Taxonomy" id="314023"/>
    <lineage>
        <taxon>Eukaryota</taxon>
        <taxon>Fungi</taxon>
        <taxon>Dikarya</taxon>
        <taxon>Ascomycota</taxon>
        <taxon>Pezizomycotina</taxon>
        <taxon>Sordariomycetes</taxon>
        <taxon>Sordariomycetidae</taxon>
        <taxon>Sordariales</taxon>
        <taxon>Lasiosphaeriaceae</taxon>
        <taxon>Apiosordaria</taxon>
    </lineage>
</organism>
<dbReference type="EMBL" id="JAUKTV010000007">
    <property type="protein sequence ID" value="KAK0735711.1"/>
    <property type="molecule type" value="Genomic_DNA"/>
</dbReference>
<evidence type="ECO:0000256" key="1">
    <source>
        <dbReference type="SAM" id="SignalP"/>
    </source>
</evidence>
<dbReference type="Proteomes" id="UP001172159">
    <property type="component" value="Unassembled WGS sequence"/>
</dbReference>
<evidence type="ECO:0000313" key="3">
    <source>
        <dbReference type="Proteomes" id="UP001172159"/>
    </source>
</evidence>
<evidence type="ECO:0000313" key="2">
    <source>
        <dbReference type="EMBL" id="KAK0735711.1"/>
    </source>
</evidence>